<keyword evidence="1" id="KW-1133">Transmembrane helix</keyword>
<dbReference type="OrthoDB" id="2884956at2"/>
<gene>
    <name evidence="2" type="ORF">EC501_14790</name>
</gene>
<evidence type="ECO:0000256" key="1">
    <source>
        <dbReference type="SAM" id="Phobius"/>
    </source>
</evidence>
<keyword evidence="1" id="KW-0812">Transmembrane</keyword>
<accession>A0A3M8H573</accession>
<reference evidence="2 3" key="1">
    <citation type="journal article" date="2014" name="Int. J. Syst. Evol. Microbiol.">
        <title>Lysinibacillus halotolerans sp. nov., isolated from saline-alkaline soil.</title>
        <authorList>
            <person name="Kong D."/>
            <person name="Wang Y."/>
            <person name="Zhao B."/>
            <person name="Li Y."/>
            <person name="Song J."/>
            <person name="Zhai Y."/>
            <person name="Zhang C."/>
            <person name="Wang H."/>
            <person name="Chen X."/>
            <person name="Zhao B."/>
            <person name="Ruan Z."/>
        </authorList>
    </citation>
    <scope>NUCLEOTIDE SEQUENCE [LARGE SCALE GENOMIC DNA]</scope>
    <source>
        <strain evidence="2 3">MCCC 1A12703</strain>
    </source>
</reference>
<dbReference type="EMBL" id="RHLQ01000045">
    <property type="protein sequence ID" value="RNC97561.1"/>
    <property type="molecule type" value="Genomic_DNA"/>
</dbReference>
<evidence type="ECO:0000313" key="2">
    <source>
        <dbReference type="EMBL" id="RNC97561.1"/>
    </source>
</evidence>
<evidence type="ECO:0000313" key="3">
    <source>
        <dbReference type="Proteomes" id="UP000279909"/>
    </source>
</evidence>
<feature type="transmembrane region" description="Helical" evidence="1">
    <location>
        <begin position="6"/>
        <end position="24"/>
    </location>
</feature>
<keyword evidence="3" id="KW-1185">Reference proteome</keyword>
<keyword evidence="1" id="KW-0472">Membrane</keyword>
<proteinExistence type="predicted"/>
<protein>
    <submittedName>
        <fullName evidence="2">Uncharacterized protein</fullName>
    </submittedName>
</protein>
<dbReference type="Proteomes" id="UP000279909">
    <property type="component" value="Unassembled WGS sequence"/>
</dbReference>
<sequence length="167" mass="19682">MKKYGVWLILIVLLLCVTYLWVTFSMKDKEDHSEQIEKERINQFFTELNSIYGYIYTSKDGSLQLFLKINQALREGELMGNLYVMERNESAEEAYKETKYELNGITDGRMLEFYTTVDGETVKLEGNFHEDAKSFELSLWMAEMKVLFQAITEEEYTEMNIANQKVE</sequence>
<comment type="caution">
    <text evidence="2">The sequence shown here is derived from an EMBL/GenBank/DDBJ whole genome shotgun (WGS) entry which is preliminary data.</text>
</comment>
<dbReference type="AlphaFoldDB" id="A0A3M8H573"/>
<dbReference type="RefSeq" id="WP_122973100.1">
    <property type="nucleotide sequence ID" value="NZ_RHLQ01000045.1"/>
</dbReference>
<name>A0A3M8H573_9BACI</name>
<organism evidence="2 3">
    <name type="scientific">Lysinibacillus halotolerans</name>
    <dbReference type="NCBI Taxonomy" id="1368476"/>
    <lineage>
        <taxon>Bacteria</taxon>
        <taxon>Bacillati</taxon>
        <taxon>Bacillota</taxon>
        <taxon>Bacilli</taxon>
        <taxon>Bacillales</taxon>
        <taxon>Bacillaceae</taxon>
        <taxon>Lysinibacillus</taxon>
    </lineage>
</organism>